<evidence type="ECO:0000259" key="5">
    <source>
        <dbReference type="PROSITE" id="PS50929"/>
    </source>
</evidence>
<evidence type="ECO:0000256" key="1">
    <source>
        <dbReference type="ARBA" id="ARBA00022692"/>
    </source>
</evidence>
<evidence type="ECO:0000256" key="4">
    <source>
        <dbReference type="SAM" id="Phobius"/>
    </source>
</evidence>
<dbReference type="Gene3D" id="1.20.1560.10">
    <property type="entry name" value="ABC transporter type 1, transmembrane domain"/>
    <property type="match status" value="1"/>
</dbReference>
<dbReference type="InterPro" id="IPR011527">
    <property type="entry name" value="ABC1_TM_dom"/>
</dbReference>
<evidence type="ECO:0000256" key="2">
    <source>
        <dbReference type="ARBA" id="ARBA00022989"/>
    </source>
</evidence>
<protein>
    <recommendedName>
        <fullName evidence="5">ABC transmembrane type-1 domain-containing protein</fullName>
    </recommendedName>
</protein>
<dbReference type="EMBL" id="UINC01184781">
    <property type="protein sequence ID" value="SVD96152.1"/>
    <property type="molecule type" value="Genomic_DNA"/>
</dbReference>
<dbReference type="GO" id="GO:0016020">
    <property type="term" value="C:membrane"/>
    <property type="evidence" value="ECO:0007669"/>
    <property type="project" value="InterPro"/>
</dbReference>
<evidence type="ECO:0000256" key="3">
    <source>
        <dbReference type="ARBA" id="ARBA00023136"/>
    </source>
</evidence>
<feature type="transmembrane region" description="Helical" evidence="4">
    <location>
        <begin position="77"/>
        <end position="101"/>
    </location>
</feature>
<proteinExistence type="predicted"/>
<dbReference type="GO" id="GO:0140359">
    <property type="term" value="F:ABC-type transporter activity"/>
    <property type="evidence" value="ECO:0007669"/>
    <property type="project" value="InterPro"/>
</dbReference>
<organism evidence="6">
    <name type="scientific">marine metagenome</name>
    <dbReference type="NCBI Taxonomy" id="408172"/>
    <lineage>
        <taxon>unclassified sequences</taxon>
        <taxon>metagenomes</taxon>
        <taxon>ecological metagenomes</taxon>
    </lineage>
</organism>
<dbReference type="PROSITE" id="PS50929">
    <property type="entry name" value="ABC_TM1F"/>
    <property type="match status" value="1"/>
</dbReference>
<gene>
    <name evidence="6" type="ORF">METZ01_LOCUS449006</name>
</gene>
<dbReference type="AlphaFoldDB" id="A0A382ZL17"/>
<keyword evidence="1 4" id="KW-0812">Transmembrane</keyword>
<reference evidence="6" key="1">
    <citation type="submission" date="2018-05" db="EMBL/GenBank/DDBJ databases">
        <authorList>
            <person name="Lanie J.A."/>
            <person name="Ng W.-L."/>
            <person name="Kazmierczak K.M."/>
            <person name="Andrzejewski T.M."/>
            <person name="Davidsen T.M."/>
            <person name="Wayne K.J."/>
            <person name="Tettelin H."/>
            <person name="Glass J.I."/>
            <person name="Rusch D."/>
            <person name="Podicherti R."/>
            <person name="Tsui H.-C.T."/>
            <person name="Winkler M.E."/>
        </authorList>
    </citation>
    <scope>NUCLEOTIDE SEQUENCE</scope>
</reference>
<accession>A0A382ZL17</accession>
<keyword evidence="3 4" id="KW-0472">Membrane</keyword>
<keyword evidence="2 4" id="KW-1133">Transmembrane helix</keyword>
<feature type="transmembrane region" description="Helical" evidence="4">
    <location>
        <begin position="21"/>
        <end position="45"/>
    </location>
</feature>
<dbReference type="InterPro" id="IPR036640">
    <property type="entry name" value="ABC1_TM_sf"/>
</dbReference>
<feature type="non-terminal residue" evidence="6">
    <location>
        <position position="168"/>
    </location>
</feature>
<evidence type="ECO:0000313" key="6">
    <source>
        <dbReference type="EMBL" id="SVD96152.1"/>
    </source>
</evidence>
<feature type="domain" description="ABC transmembrane type-1" evidence="5">
    <location>
        <begin position="25"/>
        <end position="168"/>
    </location>
</feature>
<dbReference type="SUPFAM" id="SSF90123">
    <property type="entry name" value="ABC transporter transmembrane region"/>
    <property type="match status" value="1"/>
</dbReference>
<name>A0A382ZL17_9ZZZZ</name>
<dbReference type="GO" id="GO:0005524">
    <property type="term" value="F:ATP binding"/>
    <property type="evidence" value="ECO:0007669"/>
    <property type="project" value="InterPro"/>
</dbReference>
<sequence length="168" mass="19442">MHYKKLKSIFSLIRGKYWVMFFLYLITLASAILESFGIASLYPIINMLQDPTARQNYEQIVFSWAPFLEEDVGGNNFIPIVLLFVGVLFIFKNIFLVFAYYGNCKVTTQLQCNWMNKIFKSYLDRSYHFFLEHQVGDLVQRQLGQTKSACTALHSFILCLGGITSFLS</sequence>